<dbReference type="CDD" id="cd03116">
    <property type="entry name" value="MobB"/>
    <property type="match status" value="1"/>
</dbReference>
<dbReference type="NCBIfam" id="TIGR00176">
    <property type="entry name" value="mobB"/>
    <property type="match status" value="1"/>
</dbReference>
<dbReference type="InterPro" id="IPR052539">
    <property type="entry name" value="MGD_biosynthesis_adapter"/>
</dbReference>
<dbReference type="InterPro" id="IPR027417">
    <property type="entry name" value="P-loop_NTPase"/>
</dbReference>
<dbReference type="STRING" id="690567.2516"/>
<evidence type="ECO:0000313" key="3">
    <source>
        <dbReference type="Proteomes" id="UP000045545"/>
    </source>
</evidence>
<dbReference type="SUPFAM" id="SSF52540">
    <property type="entry name" value="P-loop containing nucleoside triphosphate hydrolases"/>
    <property type="match status" value="1"/>
</dbReference>
<gene>
    <name evidence="2" type="ORF">2516</name>
</gene>
<accession>A0A0E4C9N9</accession>
<protein>
    <submittedName>
        <fullName evidence="2">p-loop containing nucleoside triphosphate hydrolase</fullName>
    </submittedName>
</protein>
<dbReference type="AlphaFoldDB" id="A0A0E4C9N9"/>
<dbReference type="EMBL" id="CGIH01000049">
    <property type="protein sequence ID" value="CFY05813.1"/>
    <property type="molecule type" value="Genomic_DNA"/>
</dbReference>
<sequence length="161" mass="18219">MISFVGRHNSGKTTLLSQVINHLSQLGYKTAVVKHAPHTLNIEPRKDSERLYQAGADFVMASSPELAITYCRQEQELDFSEILKQIPEDIDLIIVEGFKNEPLDKIEVLRQEIDPVPMLLPKTRALITDINMPVDLPVFSFSQCAEITDFILRFLKVDLPG</sequence>
<dbReference type="PANTHER" id="PTHR40072:SF1">
    <property type="entry name" value="MOLYBDOPTERIN-GUANINE DINUCLEOTIDE BIOSYNTHESIS ADAPTER PROTEIN"/>
    <property type="match status" value="1"/>
</dbReference>
<feature type="domain" description="Molybdopterin-guanine dinucleotide biosynthesis protein B (MobB)" evidence="1">
    <location>
        <begin position="2"/>
        <end position="126"/>
    </location>
</feature>
<dbReference type="GO" id="GO:0006777">
    <property type="term" value="P:Mo-molybdopterin cofactor biosynthetic process"/>
    <property type="evidence" value="ECO:0007669"/>
    <property type="project" value="InterPro"/>
</dbReference>
<reference evidence="2 3" key="1">
    <citation type="submission" date="2015-03" db="EMBL/GenBank/DDBJ databases">
        <authorList>
            <person name="Murphy D."/>
        </authorList>
    </citation>
    <scope>NUCLEOTIDE SEQUENCE [LARGE SCALE GENOMIC DNA]</scope>
    <source>
        <strain evidence="2 3">OL-4</strain>
    </source>
</reference>
<dbReference type="PANTHER" id="PTHR40072">
    <property type="entry name" value="MOLYBDOPTERIN-GUANINE DINUCLEOTIDE BIOSYNTHESIS ADAPTER PROTEIN-RELATED"/>
    <property type="match status" value="1"/>
</dbReference>
<dbReference type="GO" id="GO:0005525">
    <property type="term" value="F:GTP binding"/>
    <property type="evidence" value="ECO:0007669"/>
    <property type="project" value="InterPro"/>
</dbReference>
<evidence type="ECO:0000313" key="2">
    <source>
        <dbReference type="EMBL" id="CFY05813.1"/>
    </source>
</evidence>
<evidence type="ECO:0000259" key="1">
    <source>
        <dbReference type="Pfam" id="PF03205"/>
    </source>
</evidence>
<dbReference type="InterPro" id="IPR004435">
    <property type="entry name" value="MobB_dom"/>
</dbReference>
<keyword evidence="3" id="KW-1185">Reference proteome</keyword>
<dbReference type="Gene3D" id="3.40.50.300">
    <property type="entry name" value="P-loop containing nucleotide triphosphate hydrolases"/>
    <property type="match status" value="1"/>
</dbReference>
<name>A0A0E4C9N9_9FIRM</name>
<organism evidence="2 3">
    <name type="scientific">Syntrophomonas zehnderi OL-4</name>
    <dbReference type="NCBI Taxonomy" id="690567"/>
    <lineage>
        <taxon>Bacteria</taxon>
        <taxon>Bacillati</taxon>
        <taxon>Bacillota</taxon>
        <taxon>Clostridia</taxon>
        <taxon>Eubacteriales</taxon>
        <taxon>Syntrophomonadaceae</taxon>
        <taxon>Syntrophomonas</taxon>
    </lineage>
</organism>
<dbReference type="GO" id="GO:0016787">
    <property type="term" value="F:hydrolase activity"/>
    <property type="evidence" value="ECO:0007669"/>
    <property type="project" value="UniProtKB-KW"/>
</dbReference>
<proteinExistence type="predicted"/>
<dbReference type="Proteomes" id="UP000045545">
    <property type="component" value="Unassembled WGS sequence"/>
</dbReference>
<keyword evidence="2" id="KW-0378">Hydrolase</keyword>
<dbReference type="Pfam" id="PF03205">
    <property type="entry name" value="MobB"/>
    <property type="match status" value="1"/>
</dbReference>